<dbReference type="CDD" id="cd17744">
    <property type="entry name" value="BRCT_MDC1_rpt1"/>
    <property type="match status" value="1"/>
</dbReference>
<dbReference type="InterPro" id="IPR051579">
    <property type="entry name" value="DDR_Transcriptional_Reg"/>
</dbReference>
<name>A0ABR2QS28_9ROSI</name>
<feature type="region of interest" description="Disordered" evidence="4">
    <location>
        <begin position="458"/>
        <end position="484"/>
    </location>
</feature>
<keyword evidence="2" id="KW-0227">DNA damage</keyword>
<evidence type="ECO:0000256" key="2">
    <source>
        <dbReference type="ARBA" id="ARBA00022763"/>
    </source>
</evidence>
<feature type="compositionally biased region" description="Polar residues" evidence="4">
    <location>
        <begin position="823"/>
        <end position="840"/>
    </location>
</feature>
<feature type="domain" description="BRCT" evidence="5">
    <location>
        <begin position="997"/>
        <end position="1074"/>
    </location>
</feature>
<feature type="region of interest" description="Disordered" evidence="4">
    <location>
        <begin position="770"/>
        <end position="840"/>
    </location>
</feature>
<protein>
    <recommendedName>
        <fullName evidence="5">BRCT domain-containing protein</fullName>
    </recommendedName>
</protein>
<evidence type="ECO:0000256" key="4">
    <source>
        <dbReference type="SAM" id="MobiDB-lite"/>
    </source>
</evidence>
<proteinExistence type="predicted"/>
<dbReference type="Pfam" id="PF16589">
    <property type="entry name" value="BRCT_2"/>
    <property type="match status" value="1"/>
</dbReference>
<keyword evidence="3" id="KW-0539">Nucleus</keyword>
<comment type="caution">
    <text evidence="6">The sequence shown here is derived from an EMBL/GenBank/DDBJ whole genome shotgun (WGS) entry which is preliminary data.</text>
</comment>
<evidence type="ECO:0000313" key="6">
    <source>
        <dbReference type="EMBL" id="KAK9003276.1"/>
    </source>
</evidence>
<feature type="compositionally biased region" description="Basic and acidic residues" evidence="4">
    <location>
        <begin position="1310"/>
        <end position="1320"/>
    </location>
</feature>
<feature type="region of interest" description="Disordered" evidence="4">
    <location>
        <begin position="617"/>
        <end position="643"/>
    </location>
</feature>
<dbReference type="InterPro" id="IPR001357">
    <property type="entry name" value="BRCT_dom"/>
</dbReference>
<sequence length="1320" mass="146347">MGSIGSVDGETKTSETNPSTDSEHAETQPFEFDSQFPDSPFSGDEDDELNFLQDTVPVDDNNVPIEDEFDSQFPDSPFCGDRDDNEDDELKFLQNTVPVDDNNVPIEDEFETQCLNLGLETQMLNFADETQVLDDFDFCESMETQLLDEFDVDIALDGEGEGTDGTEVLDDCDEVSDNEVVINNHGRSFGQEEKESSEQFNTSTDEQRGSGIHVPTSTPDVKVEPEHKPGSVRRFTSVRAASMRASGLAARNVAFWQKNCDSCSIRTGSQFSHQCTADSNGLNPKVMENVSQAEDQGNADKNSINSRHGIYSRVGCATARKLFTEDCVAENQGISGNNENADAREDLLEVPACDGPSAGLSYIDSQEPGELSQANALSFVERFVNDNLMELGGEVDLVKSMGQNSKLVSCAKGPQSLAKKTIRRSTASDVRNFEWDDCMEDDGGGDIYRKMKEEFYGNRSHSWKSSTRPRKPKGRKLAESCNEDQLKSADKMTVHSDSKLLLCKSKNNDKTVREGQMNFRKNLSNEFDEQFNLDSSRGQLEATGAKIGAAEELNDVGFDTQMAAEAIEALFYGEVATDPEANQVVQSISMGSTKGSFRGKTVKKISSTSRKGVSCSDAAQFTRKSKRTKSSEESSVLMEKHSKSVGKDCDKELFLPKMKKAKLRGGSTRKQHPEEVHTITPIAHRTRQSSVTNMQMAETPVSDCRKGRKRIKEAGFLQESRPGSKDVELSKVSNPKGRLSIFHSDQSGGHGNENVELSIGVHLQLITRSTGYNVPSHPRQRRSSKKMPVDHGESNKMEEHSRKSVPSDVNGHPIVVPKRSRGSNRNACIPSSTRRTTQSSVNTCPLLYIVDQNSEGKSSHQSSDKQCPDDDEINCNLTEKNGRMLSKRKIGPEAAKAVKHTGGNPDSISLPNAENLAVNVASEESPKEKSRSPGSLCTTPANHSTPINAASPVCMGEEYYKQSCKKNLLKSSLIKELRSLSPFEPEPISPLKEMRKRRNLADVRVLLSNHLDEDILKHQKKILARLSISEASSISDATHFITDEFVRTRNMLEAIAFGKPVVTHLWLESIGQVNIHIDEEAYVLRDIKKEKELGFCMPVSLARARKQPLLQGRRVLITPNTKPGKATISRLVTAVHGQAVERIGRSAMKDDKFPDDLLVLSCEEDYEICVPFLEKGAVVYSSELLLNGIVTQKLDYESFLGGFFVFPRFLRHSFHGSGWTATSICNSWLPSSILFHPLSQATQARRKMAIKFLDWYLKIAVGSALIGGSMELFMIKTGFYDKVTVLESEKRAWENSPEAQAMREALNPWRNRDAQERKSS</sequence>
<dbReference type="Proteomes" id="UP001396334">
    <property type="component" value="Unassembled WGS sequence"/>
</dbReference>
<dbReference type="PANTHER" id="PTHR23196:SF1">
    <property type="entry name" value="PAX-INTERACTING PROTEIN 1"/>
    <property type="match status" value="1"/>
</dbReference>
<feature type="region of interest" description="Disordered" evidence="4">
    <location>
        <begin position="1293"/>
        <end position="1320"/>
    </location>
</feature>
<reference evidence="6 7" key="1">
    <citation type="journal article" date="2024" name="G3 (Bethesda)">
        <title>Genome assembly of Hibiscus sabdariffa L. provides insights into metabolisms of medicinal natural products.</title>
        <authorList>
            <person name="Kim T."/>
        </authorList>
    </citation>
    <scope>NUCLEOTIDE SEQUENCE [LARGE SCALE GENOMIC DNA]</scope>
    <source>
        <strain evidence="6">TK-2024</strain>
        <tissue evidence="6">Old leaves</tissue>
    </source>
</reference>
<evidence type="ECO:0000256" key="1">
    <source>
        <dbReference type="ARBA" id="ARBA00004123"/>
    </source>
</evidence>
<keyword evidence="7" id="KW-1185">Reference proteome</keyword>
<dbReference type="SUPFAM" id="SSF52113">
    <property type="entry name" value="BRCT domain"/>
    <property type="match status" value="1"/>
</dbReference>
<evidence type="ECO:0000256" key="3">
    <source>
        <dbReference type="ARBA" id="ARBA00023242"/>
    </source>
</evidence>
<feature type="compositionally biased region" description="Basic and acidic residues" evidence="4">
    <location>
        <begin position="787"/>
        <end position="802"/>
    </location>
</feature>
<dbReference type="EMBL" id="JBBPBN010000034">
    <property type="protein sequence ID" value="KAK9003276.1"/>
    <property type="molecule type" value="Genomic_DNA"/>
</dbReference>
<feature type="region of interest" description="Disordered" evidence="4">
    <location>
        <begin position="1"/>
        <end position="77"/>
    </location>
</feature>
<comment type="subcellular location">
    <subcellularLocation>
        <location evidence="1">Nucleus</location>
    </subcellularLocation>
</comment>
<dbReference type="Gene3D" id="3.40.50.10190">
    <property type="entry name" value="BRCT domain"/>
    <property type="match status" value="2"/>
</dbReference>
<organism evidence="6 7">
    <name type="scientific">Hibiscus sabdariffa</name>
    <name type="common">roselle</name>
    <dbReference type="NCBI Taxonomy" id="183260"/>
    <lineage>
        <taxon>Eukaryota</taxon>
        <taxon>Viridiplantae</taxon>
        <taxon>Streptophyta</taxon>
        <taxon>Embryophyta</taxon>
        <taxon>Tracheophyta</taxon>
        <taxon>Spermatophyta</taxon>
        <taxon>Magnoliopsida</taxon>
        <taxon>eudicotyledons</taxon>
        <taxon>Gunneridae</taxon>
        <taxon>Pentapetalae</taxon>
        <taxon>rosids</taxon>
        <taxon>malvids</taxon>
        <taxon>Malvales</taxon>
        <taxon>Malvaceae</taxon>
        <taxon>Malvoideae</taxon>
        <taxon>Hibiscus</taxon>
    </lineage>
</organism>
<accession>A0ABR2QS28</accession>
<dbReference type="CDD" id="cd18432">
    <property type="entry name" value="BRCT_PAXIP1_rpt6_like"/>
    <property type="match status" value="1"/>
</dbReference>
<dbReference type="Pfam" id="PF16770">
    <property type="entry name" value="RTT107_BRCT_5"/>
    <property type="match status" value="1"/>
</dbReference>
<dbReference type="InterPro" id="IPR036420">
    <property type="entry name" value="BRCT_dom_sf"/>
</dbReference>
<gene>
    <name evidence="6" type="ORF">V6N11_060840</name>
</gene>
<feature type="region of interest" description="Disordered" evidence="4">
    <location>
        <begin position="186"/>
        <end position="229"/>
    </location>
</feature>
<feature type="region of interest" description="Disordered" evidence="4">
    <location>
        <begin position="919"/>
        <end position="943"/>
    </location>
</feature>
<dbReference type="SMART" id="SM00292">
    <property type="entry name" value="BRCT"/>
    <property type="match status" value="1"/>
</dbReference>
<dbReference type="PANTHER" id="PTHR23196">
    <property type="entry name" value="PAX TRANSCRIPTION ACTIVATION DOMAIN INTERACTING PROTEIN"/>
    <property type="match status" value="1"/>
</dbReference>
<evidence type="ECO:0000313" key="7">
    <source>
        <dbReference type="Proteomes" id="UP001396334"/>
    </source>
</evidence>
<evidence type="ECO:0000259" key="5">
    <source>
        <dbReference type="SMART" id="SM00292"/>
    </source>
</evidence>